<proteinExistence type="predicted"/>
<dbReference type="Proteomes" id="UP001564408">
    <property type="component" value="Unassembled WGS sequence"/>
</dbReference>
<organism evidence="1 2">
    <name type="scientific">Thioalkalicoccus limnaeus</name>
    <dbReference type="NCBI Taxonomy" id="120681"/>
    <lineage>
        <taxon>Bacteria</taxon>
        <taxon>Pseudomonadati</taxon>
        <taxon>Pseudomonadota</taxon>
        <taxon>Gammaproteobacteria</taxon>
        <taxon>Chromatiales</taxon>
        <taxon>Chromatiaceae</taxon>
        <taxon>Thioalkalicoccus</taxon>
    </lineage>
</organism>
<evidence type="ECO:0008006" key="3">
    <source>
        <dbReference type="Google" id="ProtNLM"/>
    </source>
</evidence>
<dbReference type="EMBL" id="JBDKXB010000011">
    <property type="protein sequence ID" value="MEY6432721.1"/>
    <property type="molecule type" value="Genomic_DNA"/>
</dbReference>
<reference evidence="1 2" key="1">
    <citation type="submission" date="2024-05" db="EMBL/GenBank/DDBJ databases">
        <title>Genome Sequence and Characterization of the New Strain Purple Sulfur Bacterium of Genus Thioalkalicoccus.</title>
        <authorList>
            <person name="Bryantseva I.A."/>
            <person name="Kyndt J.A."/>
            <person name="Imhoff J.F."/>
        </authorList>
    </citation>
    <scope>NUCLEOTIDE SEQUENCE [LARGE SCALE GENOMIC DNA]</scope>
    <source>
        <strain evidence="1 2">Um2</strain>
    </source>
</reference>
<dbReference type="RefSeq" id="WP_369667107.1">
    <property type="nucleotide sequence ID" value="NZ_JBDKXB010000011.1"/>
</dbReference>
<sequence>MDTSHIELPGSVVDRIDLAEGVLRIRFARAYIIKTMTGSVEATRWWQAGTLILEEAEAEGPIGQGPLTCDGGEIDENVYTYRDMIPIPFQSRGRIGCQFVFRDSEGPLIARGERVILEMLDVPKYIEHIRPRSEGI</sequence>
<keyword evidence="2" id="KW-1185">Reference proteome</keyword>
<gene>
    <name evidence="1" type="ORF">ABC977_09920</name>
</gene>
<evidence type="ECO:0000313" key="2">
    <source>
        <dbReference type="Proteomes" id="UP001564408"/>
    </source>
</evidence>
<evidence type="ECO:0000313" key="1">
    <source>
        <dbReference type="EMBL" id="MEY6432721.1"/>
    </source>
</evidence>
<accession>A0ABV4BE37</accession>
<name>A0ABV4BE37_9GAMM</name>
<protein>
    <recommendedName>
        <fullName evidence="3">ApaG domain-containing protein</fullName>
    </recommendedName>
</protein>
<comment type="caution">
    <text evidence="1">The sequence shown here is derived from an EMBL/GenBank/DDBJ whole genome shotgun (WGS) entry which is preliminary data.</text>
</comment>